<proteinExistence type="predicted"/>
<organism evidence="1 2">
    <name type="scientific">Moniliophthora roreri</name>
    <name type="common">Frosty pod rot fungus</name>
    <name type="synonym">Monilia roreri</name>
    <dbReference type="NCBI Taxonomy" id="221103"/>
    <lineage>
        <taxon>Eukaryota</taxon>
        <taxon>Fungi</taxon>
        <taxon>Dikarya</taxon>
        <taxon>Basidiomycota</taxon>
        <taxon>Agaricomycotina</taxon>
        <taxon>Agaricomycetes</taxon>
        <taxon>Agaricomycetidae</taxon>
        <taxon>Agaricales</taxon>
        <taxon>Marasmiineae</taxon>
        <taxon>Marasmiaceae</taxon>
        <taxon>Moniliophthora</taxon>
    </lineage>
</organism>
<dbReference type="Proteomes" id="UP000054988">
    <property type="component" value="Unassembled WGS sequence"/>
</dbReference>
<sequence>MLTTVFCNLGLQIRALCEDRKVLIGMIHA</sequence>
<protein>
    <submittedName>
        <fullName evidence="1">Uncharacterized protein</fullName>
    </submittedName>
</protein>
<evidence type="ECO:0000313" key="2">
    <source>
        <dbReference type="Proteomes" id="UP000054988"/>
    </source>
</evidence>
<dbReference type="AlphaFoldDB" id="A0A0W0F7V3"/>
<gene>
    <name evidence="1" type="ORF">WG66_15098</name>
</gene>
<dbReference type="EMBL" id="LATX01002241">
    <property type="protein sequence ID" value="KTB32324.1"/>
    <property type="molecule type" value="Genomic_DNA"/>
</dbReference>
<evidence type="ECO:0000313" key="1">
    <source>
        <dbReference type="EMBL" id="KTB32324.1"/>
    </source>
</evidence>
<accession>A0A0W0F7V3</accession>
<comment type="caution">
    <text evidence="1">The sequence shown here is derived from an EMBL/GenBank/DDBJ whole genome shotgun (WGS) entry which is preliminary data.</text>
</comment>
<reference evidence="1 2" key="1">
    <citation type="submission" date="2015-12" db="EMBL/GenBank/DDBJ databases">
        <title>Draft genome sequence of Moniliophthora roreri, the causal agent of frosty pod rot of cacao.</title>
        <authorList>
            <person name="Aime M.C."/>
            <person name="Diaz-Valderrama J.R."/>
            <person name="Kijpornyongpan T."/>
            <person name="Phillips-Mora W."/>
        </authorList>
    </citation>
    <scope>NUCLEOTIDE SEQUENCE [LARGE SCALE GENOMIC DNA]</scope>
    <source>
        <strain evidence="1 2">MCA 2952</strain>
    </source>
</reference>
<name>A0A0W0F7V3_MONRR</name>